<protein>
    <submittedName>
        <fullName evidence="1">Uncharacterized protein</fullName>
    </submittedName>
</protein>
<dbReference type="Proteomes" id="UP001363010">
    <property type="component" value="Unassembled WGS sequence"/>
</dbReference>
<keyword evidence="2" id="KW-1185">Reference proteome</keyword>
<name>A0ABU8WBQ2_9BURK</name>
<dbReference type="EMBL" id="JBBKZV010000077">
    <property type="protein sequence ID" value="MEJ8827491.1"/>
    <property type="molecule type" value="Genomic_DNA"/>
</dbReference>
<evidence type="ECO:0000313" key="1">
    <source>
        <dbReference type="EMBL" id="MEJ8827491.1"/>
    </source>
</evidence>
<proteinExistence type="predicted"/>
<evidence type="ECO:0000313" key="2">
    <source>
        <dbReference type="Proteomes" id="UP001363010"/>
    </source>
</evidence>
<organism evidence="1 2">
    <name type="scientific">Variovorax humicola</name>
    <dbReference type="NCBI Taxonomy" id="1769758"/>
    <lineage>
        <taxon>Bacteria</taxon>
        <taxon>Pseudomonadati</taxon>
        <taxon>Pseudomonadota</taxon>
        <taxon>Betaproteobacteria</taxon>
        <taxon>Burkholderiales</taxon>
        <taxon>Comamonadaceae</taxon>
        <taxon>Variovorax</taxon>
    </lineage>
</organism>
<reference evidence="1 2" key="1">
    <citation type="submission" date="2024-03" db="EMBL/GenBank/DDBJ databases">
        <title>Novel species of the genus Variovorax.</title>
        <authorList>
            <person name="Liu Q."/>
            <person name="Xin Y.-H."/>
        </authorList>
    </citation>
    <scope>NUCLEOTIDE SEQUENCE [LARGE SCALE GENOMIC DNA]</scope>
    <source>
        <strain evidence="1 2">KACC 18501</strain>
    </source>
</reference>
<dbReference type="RefSeq" id="WP_340368510.1">
    <property type="nucleotide sequence ID" value="NZ_JBBKZV010000077.1"/>
</dbReference>
<gene>
    <name evidence="1" type="ORF">WKW80_36880</name>
</gene>
<accession>A0ABU8WBQ2</accession>
<comment type="caution">
    <text evidence="1">The sequence shown here is derived from an EMBL/GenBank/DDBJ whole genome shotgun (WGS) entry which is preliminary data.</text>
</comment>
<sequence>MVRNSGHDFNDGYLPIGTAYWALLAETYLVQRAMQPGRTGRFSSE</sequence>